<proteinExistence type="predicted"/>
<feature type="chain" id="PRO_5013619729" description="Glycosyltransferase family 1 protein" evidence="1">
    <location>
        <begin position="21"/>
        <end position="126"/>
    </location>
</feature>
<accession>A0A2G4SM60</accession>
<dbReference type="SUPFAM" id="SSF53756">
    <property type="entry name" value="UDP-Glycosyltransferase/glycogen phosphorylase"/>
    <property type="match status" value="1"/>
</dbReference>
<dbReference type="RefSeq" id="XP_023463563.1">
    <property type="nucleotide sequence ID" value="XM_023609282.1"/>
</dbReference>
<keyword evidence="1" id="KW-0732">Signal</keyword>
<feature type="signal peptide" evidence="1">
    <location>
        <begin position="1"/>
        <end position="20"/>
    </location>
</feature>
<dbReference type="Proteomes" id="UP000242254">
    <property type="component" value="Unassembled WGS sequence"/>
</dbReference>
<reference evidence="2 3" key="1">
    <citation type="journal article" date="2016" name="Proc. Natl. Acad. Sci. U.S.A.">
        <title>Lipid metabolic changes in an early divergent fungus govern the establishment of a mutualistic symbiosis with endobacteria.</title>
        <authorList>
            <person name="Lastovetsky O.A."/>
            <person name="Gaspar M.L."/>
            <person name="Mondo S.J."/>
            <person name="LaButti K.M."/>
            <person name="Sandor L."/>
            <person name="Grigoriev I.V."/>
            <person name="Henry S.A."/>
            <person name="Pawlowska T.E."/>
        </authorList>
    </citation>
    <scope>NUCLEOTIDE SEQUENCE [LARGE SCALE GENOMIC DNA]</scope>
    <source>
        <strain evidence="2 3">ATCC 52813</strain>
    </source>
</reference>
<sequence length="126" mass="14121">MKLFALTLALFTAASQLSIGSTQGIFDLIANFRELKNNLFACNVGGSSHIVWVLEILEELAVRGHYVSFYTREDQAKFIKNYPSVELVLNGPALFQPEEARVLLERLISKEVTLSFLLSIITKNDT</sequence>
<gene>
    <name evidence="2" type="ORF">RHIMIDRAFT_239974</name>
</gene>
<dbReference type="GeneID" id="35440272"/>
<organism evidence="2 3">
    <name type="scientific">Rhizopus microsporus ATCC 52813</name>
    <dbReference type="NCBI Taxonomy" id="1340429"/>
    <lineage>
        <taxon>Eukaryota</taxon>
        <taxon>Fungi</taxon>
        <taxon>Fungi incertae sedis</taxon>
        <taxon>Mucoromycota</taxon>
        <taxon>Mucoromycotina</taxon>
        <taxon>Mucoromycetes</taxon>
        <taxon>Mucorales</taxon>
        <taxon>Mucorineae</taxon>
        <taxon>Rhizopodaceae</taxon>
        <taxon>Rhizopus</taxon>
    </lineage>
</organism>
<name>A0A2G4SM60_RHIZD</name>
<dbReference type="STRING" id="1340429.A0A2G4SM60"/>
<evidence type="ECO:0000313" key="2">
    <source>
        <dbReference type="EMBL" id="PHZ09855.1"/>
    </source>
</evidence>
<protein>
    <recommendedName>
        <fullName evidence="4">Glycosyltransferase family 1 protein</fullName>
    </recommendedName>
</protein>
<keyword evidence="3" id="KW-1185">Reference proteome</keyword>
<dbReference type="AlphaFoldDB" id="A0A2G4SM60"/>
<dbReference type="EMBL" id="KZ303856">
    <property type="protein sequence ID" value="PHZ09855.1"/>
    <property type="molecule type" value="Genomic_DNA"/>
</dbReference>
<evidence type="ECO:0000256" key="1">
    <source>
        <dbReference type="SAM" id="SignalP"/>
    </source>
</evidence>
<evidence type="ECO:0008006" key="4">
    <source>
        <dbReference type="Google" id="ProtNLM"/>
    </source>
</evidence>
<evidence type="ECO:0000313" key="3">
    <source>
        <dbReference type="Proteomes" id="UP000242254"/>
    </source>
</evidence>